<evidence type="ECO:0000313" key="2">
    <source>
        <dbReference type="EMBL" id="TNJ45805.1"/>
    </source>
</evidence>
<protein>
    <submittedName>
        <fullName evidence="2">Glycosyltransferase family 2 protein</fullName>
    </submittedName>
</protein>
<dbReference type="EMBL" id="VDCS01000004">
    <property type="protein sequence ID" value="TNJ45805.1"/>
    <property type="molecule type" value="Genomic_DNA"/>
</dbReference>
<dbReference type="CDD" id="cd04186">
    <property type="entry name" value="GT_2_like_c"/>
    <property type="match status" value="1"/>
</dbReference>
<dbReference type="Pfam" id="PF00535">
    <property type="entry name" value="Glycos_transf_2"/>
    <property type="match status" value="1"/>
</dbReference>
<dbReference type="InterPro" id="IPR029044">
    <property type="entry name" value="Nucleotide-diphossugar_trans"/>
</dbReference>
<accession>A0A5C4SNQ3</accession>
<dbReference type="OrthoDB" id="9771846at2"/>
<keyword evidence="2" id="KW-0808">Transferase</keyword>
<dbReference type="AlphaFoldDB" id="A0A5C4SNQ3"/>
<sequence>MKLSVVILNYNVRYFLELCIKSVQAALKDIDSEIIVVDNNSEDDSCNMVRELFSEVILIENRENYGFSKGNNIGVKKAQGEYVCILNPDTVVGEDTFEVLLKFAESKEDLGIVGCRLINGKGGFLPESKRNIPYVQAAFKKLLGDSKAYYAHNVPKESISKVDILVGAFMLLRKNVYNELGGFDEDYFMYGEDIDISYKSLQQGYHNYYYGGITVIHFKGESTLRDKNYAKRFYGAMQIFYKKHFRKNILYDLIVWLGVQIVYTFRTKPELKKKRVQQYAFISNKQNELLNKILGKNIFLMQKLKYFSVPTEVIFDANFMSYKEIICNIEKQNNIANTTYKILPNNSKFILGSDSTIDRGEVFVFDE</sequence>
<dbReference type="Gene3D" id="3.90.550.10">
    <property type="entry name" value="Spore Coat Polysaccharide Biosynthesis Protein SpsA, Chain A"/>
    <property type="match status" value="1"/>
</dbReference>
<dbReference type="PANTHER" id="PTHR43179">
    <property type="entry name" value="RHAMNOSYLTRANSFERASE WBBL"/>
    <property type="match status" value="1"/>
</dbReference>
<feature type="domain" description="Glycosyltransferase 2-like" evidence="1">
    <location>
        <begin position="4"/>
        <end position="179"/>
    </location>
</feature>
<evidence type="ECO:0000259" key="1">
    <source>
        <dbReference type="Pfam" id="PF00535"/>
    </source>
</evidence>
<evidence type="ECO:0000313" key="3">
    <source>
        <dbReference type="Proteomes" id="UP000308713"/>
    </source>
</evidence>
<dbReference type="GO" id="GO:0016740">
    <property type="term" value="F:transferase activity"/>
    <property type="evidence" value="ECO:0007669"/>
    <property type="project" value="UniProtKB-KW"/>
</dbReference>
<comment type="caution">
    <text evidence="2">The sequence shown here is derived from an EMBL/GenBank/DDBJ whole genome shotgun (WGS) entry which is preliminary data.</text>
</comment>
<dbReference type="InterPro" id="IPR001173">
    <property type="entry name" value="Glyco_trans_2-like"/>
</dbReference>
<dbReference type="PANTHER" id="PTHR43179:SF7">
    <property type="entry name" value="RHAMNOSYLTRANSFERASE WBBL"/>
    <property type="match status" value="1"/>
</dbReference>
<reference evidence="2 3" key="1">
    <citation type="submission" date="2019-05" db="EMBL/GenBank/DDBJ databases">
        <title>Tamlana fucoidanivorans sp. nov., isolated from the surface of algae collected from Fujian province in China.</title>
        <authorList>
            <person name="Li J."/>
        </authorList>
    </citation>
    <scope>NUCLEOTIDE SEQUENCE [LARGE SCALE GENOMIC DNA]</scope>
    <source>
        <strain evidence="2 3">CW2-9</strain>
    </source>
</reference>
<organism evidence="2 3">
    <name type="scientific">Allotamlana fucoidanivorans</name>
    <dbReference type="NCBI Taxonomy" id="2583814"/>
    <lineage>
        <taxon>Bacteria</taxon>
        <taxon>Pseudomonadati</taxon>
        <taxon>Bacteroidota</taxon>
        <taxon>Flavobacteriia</taxon>
        <taxon>Flavobacteriales</taxon>
        <taxon>Flavobacteriaceae</taxon>
        <taxon>Allotamlana</taxon>
    </lineage>
</organism>
<gene>
    <name evidence="2" type="ORF">FGF67_05335</name>
</gene>
<dbReference type="Proteomes" id="UP000308713">
    <property type="component" value="Unassembled WGS sequence"/>
</dbReference>
<dbReference type="RefSeq" id="WP_139695453.1">
    <property type="nucleotide sequence ID" value="NZ_CP074074.1"/>
</dbReference>
<keyword evidence="3" id="KW-1185">Reference proteome</keyword>
<dbReference type="SUPFAM" id="SSF53448">
    <property type="entry name" value="Nucleotide-diphospho-sugar transferases"/>
    <property type="match status" value="1"/>
</dbReference>
<name>A0A5C4SNQ3_9FLAO</name>
<proteinExistence type="predicted"/>